<keyword evidence="7" id="KW-1185">Reference proteome</keyword>
<dbReference type="Pfam" id="PF04117">
    <property type="entry name" value="Mpv17_PMP22"/>
    <property type="match status" value="1"/>
</dbReference>
<keyword evidence="3 6" id="KW-0812">Transmembrane</keyword>
<evidence type="ECO:0000256" key="1">
    <source>
        <dbReference type="ARBA" id="ARBA00004141"/>
    </source>
</evidence>
<reference evidence="8" key="1">
    <citation type="submission" date="2025-08" db="UniProtKB">
        <authorList>
            <consortium name="RefSeq"/>
        </authorList>
    </citation>
    <scope>IDENTIFICATION</scope>
    <source>
        <tissue evidence="8">Leaves</tissue>
    </source>
</reference>
<evidence type="ECO:0000313" key="8">
    <source>
        <dbReference type="RefSeq" id="XP_071923599.1"/>
    </source>
</evidence>
<keyword evidence="5 6" id="KW-0472">Membrane</keyword>
<comment type="subcellular location">
    <subcellularLocation>
        <location evidence="1">Membrane</location>
        <topology evidence="1">Multi-pass membrane protein</topology>
    </subcellularLocation>
</comment>
<feature type="transmembrane region" description="Helical" evidence="6">
    <location>
        <begin position="174"/>
        <end position="192"/>
    </location>
</feature>
<dbReference type="RefSeq" id="XP_071923599.1">
    <property type="nucleotide sequence ID" value="XM_072067498.1"/>
</dbReference>
<evidence type="ECO:0000256" key="4">
    <source>
        <dbReference type="ARBA" id="ARBA00022989"/>
    </source>
</evidence>
<organism evidence="7 8">
    <name type="scientific">Coffea arabica</name>
    <name type="common">Arabian coffee</name>
    <dbReference type="NCBI Taxonomy" id="13443"/>
    <lineage>
        <taxon>Eukaryota</taxon>
        <taxon>Viridiplantae</taxon>
        <taxon>Streptophyta</taxon>
        <taxon>Embryophyta</taxon>
        <taxon>Tracheophyta</taxon>
        <taxon>Spermatophyta</taxon>
        <taxon>Magnoliopsida</taxon>
        <taxon>eudicotyledons</taxon>
        <taxon>Gunneridae</taxon>
        <taxon>Pentapetalae</taxon>
        <taxon>asterids</taxon>
        <taxon>lamiids</taxon>
        <taxon>Gentianales</taxon>
        <taxon>Rubiaceae</taxon>
        <taxon>Ixoroideae</taxon>
        <taxon>Gardenieae complex</taxon>
        <taxon>Bertiereae - Coffeeae clade</taxon>
        <taxon>Coffeeae</taxon>
        <taxon>Coffea</taxon>
    </lineage>
</organism>
<name>A0ABM4VVP1_COFAR</name>
<accession>A0ABM4VVP1</accession>
<dbReference type="Proteomes" id="UP001652660">
    <property type="component" value="Chromosome 10e"/>
</dbReference>
<keyword evidence="4 6" id="KW-1133">Transmembrane helix</keyword>
<evidence type="ECO:0000256" key="6">
    <source>
        <dbReference type="RuleBase" id="RU363053"/>
    </source>
</evidence>
<evidence type="ECO:0000313" key="7">
    <source>
        <dbReference type="Proteomes" id="UP001652660"/>
    </source>
</evidence>
<evidence type="ECO:0000256" key="5">
    <source>
        <dbReference type="ARBA" id="ARBA00023136"/>
    </source>
</evidence>
<dbReference type="PANTHER" id="PTHR11266">
    <property type="entry name" value="PEROXISOMAL MEMBRANE PROTEIN 2, PXMP2 MPV17"/>
    <property type="match status" value="1"/>
</dbReference>
<gene>
    <name evidence="8" type="primary">LOC113711831</name>
</gene>
<evidence type="ECO:0000256" key="2">
    <source>
        <dbReference type="ARBA" id="ARBA00006824"/>
    </source>
</evidence>
<dbReference type="PANTHER" id="PTHR11266:SF88">
    <property type="entry name" value="PROTEIN SYM1-LIKE"/>
    <property type="match status" value="1"/>
</dbReference>
<protein>
    <submittedName>
        <fullName evidence="8">Protein SYM1-like</fullName>
    </submittedName>
</protein>
<evidence type="ECO:0000256" key="3">
    <source>
        <dbReference type="ARBA" id="ARBA00022692"/>
    </source>
</evidence>
<feature type="transmembrane region" description="Helical" evidence="6">
    <location>
        <begin position="139"/>
        <end position="162"/>
    </location>
</feature>
<dbReference type="InterPro" id="IPR007248">
    <property type="entry name" value="Mpv17_PMP22"/>
</dbReference>
<comment type="similarity">
    <text evidence="2 6">Belongs to the peroxisomal membrane protein PXMP2/4 family.</text>
</comment>
<sequence>MRLANSVVNHFTKRTFIQHTQQQRQRQRCCFSKFLPAKKIPQCRSTPQPSTTIRVPSQTPCRNSVIFFSFLHKSYHSSSSSSGNRKMGFLSWYLSMLDSRPILTKSISCSLIYAAADITSQMITMPPSGSLDLVRTSRMAGYGLVILGPAQHIWFNFIAWCLPKRDLITTLKKLVIGQLVFGPFVTSVFYSFNAALQGETASEITARLKRDVLPTLLNGLMFWPLCDFFTYKIIPVHLQLAVFHERKNNCNSFDRSPFMFERSAYIKLQFHRLQASMQ</sequence>
<proteinExistence type="inferred from homology"/>
<dbReference type="GeneID" id="113711831"/>